<dbReference type="RefSeq" id="WP_047186965.1">
    <property type="nucleotide sequence ID" value="NZ_LCYG01000002.1"/>
</dbReference>
<gene>
    <name evidence="2" type="ORF">AA309_00190</name>
</gene>
<dbReference type="STRING" id="1225564.AA309_00190"/>
<dbReference type="PANTHER" id="PTHR43233:SF1">
    <property type="entry name" value="FAMILY N-ACETYLTRANSFERASE, PUTATIVE (AFU_ORTHOLOGUE AFUA_6G03350)-RELATED"/>
    <property type="match status" value="1"/>
</dbReference>
<evidence type="ECO:0000313" key="3">
    <source>
        <dbReference type="Proteomes" id="UP000035489"/>
    </source>
</evidence>
<dbReference type="InterPro" id="IPR053144">
    <property type="entry name" value="Acetyltransferase_Butenolide"/>
</dbReference>
<accession>A0A0H1RQV3</accession>
<sequence length="148" mass="16486">MSGWSISNTLSPDEIDTAYGWISTESYWAKGLPRAFFERSVANSLCFALRDAAGDLRGFARVVTDRATFAYLCDVFVCASTRGQGAGKVLMSAIMEHPELQSLRRWMLATRDAHGLYAQYGFSPLENPERLMARLDQDIYARLSSQGS</sequence>
<dbReference type="Gene3D" id="3.40.630.30">
    <property type="match status" value="1"/>
</dbReference>
<protein>
    <recommendedName>
        <fullName evidence="1">N-acetyltransferase domain-containing protein</fullName>
    </recommendedName>
</protein>
<evidence type="ECO:0000259" key="1">
    <source>
        <dbReference type="PROSITE" id="PS51186"/>
    </source>
</evidence>
<dbReference type="GO" id="GO:0016747">
    <property type="term" value="F:acyltransferase activity, transferring groups other than amino-acyl groups"/>
    <property type="evidence" value="ECO:0007669"/>
    <property type="project" value="InterPro"/>
</dbReference>
<dbReference type="SUPFAM" id="SSF55729">
    <property type="entry name" value="Acyl-CoA N-acyltransferases (Nat)"/>
    <property type="match status" value="1"/>
</dbReference>
<dbReference type="OrthoDB" id="9797417at2"/>
<dbReference type="EMBL" id="LCYG01000002">
    <property type="protein sequence ID" value="KLK95052.1"/>
    <property type="molecule type" value="Genomic_DNA"/>
</dbReference>
<evidence type="ECO:0000313" key="2">
    <source>
        <dbReference type="EMBL" id="KLK95052.1"/>
    </source>
</evidence>
<proteinExistence type="predicted"/>
<dbReference type="CDD" id="cd04301">
    <property type="entry name" value="NAT_SF"/>
    <property type="match status" value="1"/>
</dbReference>
<dbReference type="PANTHER" id="PTHR43233">
    <property type="entry name" value="FAMILY N-ACETYLTRANSFERASE, PUTATIVE (AFU_ORTHOLOGUE AFUA_6G03350)-RELATED"/>
    <property type="match status" value="1"/>
</dbReference>
<comment type="caution">
    <text evidence="2">The sequence shown here is derived from an EMBL/GenBank/DDBJ whole genome shotgun (WGS) entry which is preliminary data.</text>
</comment>
<dbReference type="PATRIC" id="fig|1225564.3.peg.2225"/>
<dbReference type="AlphaFoldDB" id="A0A0H1RQV3"/>
<reference evidence="2 3" key="1">
    <citation type="submission" date="2015-05" db="EMBL/GenBank/DDBJ databases">
        <title>Draft genome sequence of Microvirga vignae strain BR3299, a novel nitrogen fixing bacteria isolated from Brazil semi-aired region.</title>
        <authorList>
            <person name="Zilli J.E."/>
            <person name="Passos S.R."/>
            <person name="Leite J."/>
            <person name="Baldani J.I."/>
            <person name="Xavier G.R."/>
            <person name="Rumjaneck N.G."/>
            <person name="Simoes-Araujo J.L."/>
        </authorList>
    </citation>
    <scope>NUCLEOTIDE SEQUENCE [LARGE SCALE GENOMIC DNA]</scope>
    <source>
        <strain evidence="2 3">BR3299</strain>
    </source>
</reference>
<dbReference type="InterPro" id="IPR000182">
    <property type="entry name" value="GNAT_dom"/>
</dbReference>
<keyword evidence="3" id="KW-1185">Reference proteome</keyword>
<dbReference type="Proteomes" id="UP000035489">
    <property type="component" value="Unassembled WGS sequence"/>
</dbReference>
<organism evidence="2 3">
    <name type="scientific">Microvirga vignae</name>
    <dbReference type="NCBI Taxonomy" id="1225564"/>
    <lineage>
        <taxon>Bacteria</taxon>
        <taxon>Pseudomonadati</taxon>
        <taxon>Pseudomonadota</taxon>
        <taxon>Alphaproteobacteria</taxon>
        <taxon>Hyphomicrobiales</taxon>
        <taxon>Methylobacteriaceae</taxon>
        <taxon>Microvirga</taxon>
    </lineage>
</organism>
<name>A0A0H1RQV3_9HYPH</name>
<feature type="domain" description="N-acetyltransferase" evidence="1">
    <location>
        <begin position="5"/>
        <end position="137"/>
    </location>
</feature>
<dbReference type="Pfam" id="PF00583">
    <property type="entry name" value="Acetyltransf_1"/>
    <property type="match status" value="1"/>
</dbReference>
<dbReference type="InterPro" id="IPR016181">
    <property type="entry name" value="Acyl_CoA_acyltransferase"/>
</dbReference>
<dbReference type="PROSITE" id="PS51186">
    <property type="entry name" value="GNAT"/>
    <property type="match status" value="1"/>
</dbReference>